<evidence type="ECO:0000256" key="4">
    <source>
        <dbReference type="ARBA" id="ARBA00023136"/>
    </source>
</evidence>
<sequence length="303" mass="32868">MCEKFTRLLAVWVVLAGVIAYFFPCAFIVCRFGMEWFFTLTMLGIGMILDARDFKPIFIQPHLVLLGTLAQFAIMPAAGFAVARLLHLPPALALGVILTGAVPGAMASNVISYLARADVAYSIALTSMSTFLAPVLTPLLTYLYAGTYFHVPFWPMFLSIFKMVIVPLAAGMGLKHMLRDKIGNFIAVFPALSTLFIAFICGLVVALNKDYLAGVSAIIFAAVFLHNALGLSLGYGAAVLYRFDTKRRRTLSLEVGMQNAGLGAVLALKHFSDQAALPNALFATWCIVTAAILAEIWSRRSAD</sequence>
<gene>
    <name evidence="6" type="ORF">BU251_06730</name>
</gene>
<dbReference type="Gene3D" id="1.20.1530.20">
    <property type="match status" value="1"/>
</dbReference>
<proteinExistence type="predicted"/>
<reference evidence="6 7" key="1">
    <citation type="submission" date="2017-01" db="EMBL/GenBank/DDBJ databases">
        <title>First insights into the biology of 'candidatus Vampirococcus archaeovorus'.</title>
        <authorList>
            <person name="Kizina J."/>
            <person name="Jordan S."/>
            <person name="Stueber K."/>
            <person name="Reinhardt R."/>
            <person name="Harder J."/>
        </authorList>
    </citation>
    <scope>NUCLEOTIDE SEQUENCE [LARGE SCALE GENOMIC DNA]</scope>
    <source>
        <strain evidence="6 7">LiM</strain>
    </source>
</reference>
<dbReference type="PANTHER" id="PTHR10361">
    <property type="entry name" value="SODIUM-BILE ACID COTRANSPORTER"/>
    <property type="match status" value="1"/>
</dbReference>
<evidence type="ECO:0000256" key="2">
    <source>
        <dbReference type="ARBA" id="ARBA00022692"/>
    </source>
</evidence>
<keyword evidence="3 5" id="KW-1133">Transmembrane helix</keyword>
<keyword evidence="7" id="KW-1185">Reference proteome</keyword>
<accession>A0A410P776</accession>
<name>A0A410P776_VELA1</name>
<dbReference type="AlphaFoldDB" id="A0A410P776"/>
<evidence type="ECO:0008006" key="8">
    <source>
        <dbReference type="Google" id="ProtNLM"/>
    </source>
</evidence>
<keyword evidence="4 5" id="KW-0472">Membrane</keyword>
<keyword evidence="2 5" id="KW-0812">Transmembrane</keyword>
<evidence type="ECO:0000256" key="1">
    <source>
        <dbReference type="ARBA" id="ARBA00004141"/>
    </source>
</evidence>
<evidence type="ECO:0000313" key="7">
    <source>
        <dbReference type="Proteomes" id="UP000287243"/>
    </source>
</evidence>
<evidence type="ECO:0000256" key="5">
    <source>
        <dbReference type="SAM" id="Phobius"/>
    </source>
</evidence>
<evidence type="ECO:0000256" key="3">
    <source>
        <dbReference type="ARBA" id="ARBA00022989"/>
    </source>
</evidence>
<dbReference type="Proteomes" id="UP000287243">
    <property type="component" value="Chromosome"/>
</dbReference>
<dbReference type="InterPro" id="IPR002657">
    <property type="entry name" value="BilAc:Na_symport/Acr3"/>
</dbReference>
<protein>
    <recommendedName>
        <fullName evidence="8">Bile acid:sodium symporter family protein</fullName>
    </recommendedName>
</protein>
<feature type="transmembrane region" description="Helical" evidence="5">
    <location>
        <begin position="63"/>
        <end position="86"/>
    </location>
</feature>
<organism evidence="6 7">
    <name type="scientific">Velamenicoccus archaeovorus</name>
    <dbReference type="NCBI Taxonomy" id="1930593"/>
    <lineage>
        <taxon>Bacteria</taxon>
        <taxon>Pseudomonadati</taxon>
        <taxon>Candidatus Omnitrophota</taxon>
        <taxon>Candidatus Velamenicoccus</taxon>
    </lineage>
</organism>
<dbReference type="InterPro" id="IPR004710">
    <property type="entry name" value="Bilac:Na_transpt"/>
</dbReference>
<dbReference type="Pfam" id="PF01758">
    <property type="entry name" value="SBF"/>
    <property type="match status" value="1"/>
</dbReference>
<feature type="transmembrane region" description="Helical" evidence="5">
    <location>
        <begin position="151"/>
        <end position="170"/>
    </location>
</feature>
<feature type="transmembrane region" description="Helical" evidence="5">
    <location>
        <begin position="280"/>
        <end position="297"/>
    </location>
</feature>
<feature type="transmembrane region" description="Helical" evidence="5">
    <location>
        <begin position="35"/>
        <end position="51"/>
    </location>
</feature>
<feature type="transmembrane region" description="Helical" evidence="5">
    <location>
        <begin position="9"/>
        <end position="29"/>
    </location>
</feature>
<dbReference type="EMBL" id="CP019384">
    <property type="protein sequence ID" value="QAT18055.1"/>
    <property type="molecule type" value="Genomic_DNA"/>
</dbReference>
<dbReference type="PANTHER" id="PTHR10361:SF28">
    <property type="entry name" value="P3 PROTEIN-RELATED"/>
    <property type="match status" value="1"/>
</dbReference>
<feature type="transmembrane region" description="Helical" evidence="5">
    <location>
        <begin position="211"/>
        <end position="238"/>
    </location>
</feature>
<evidence type="ECO:0000313" key="6">
    <source>
        <dbReference type="EMBL" id="QAT18055.1"/>
    </source>
</evidence>
<comment type="subcellular location">
    <subcellularLocation>
        <location evidence="1">Membrane</location>
        <topology evidence="1">Multi-pass membrane protein</topology>
    </subcellularLocation>
</comment>
<feature type="transmembrane region" description="Helical" evidence="5">
    <location>
        <begin position="92"/>
        <end position="111"/>
    </location>
</feature>
<dbReference type="GO" id="GO:0016020">
    <property type="term" value="C:membrane"/>
    <property type="evidence" value="ECO:0007669"/>
    <property type="project" value="UniProtKB-SubCell"/>
</dbReference>
<feature type="transmembrane region" description="Helical" evidence="5">
    <location>
        <begin position="182"/>
        <end position="205"/>
    </location>
</feature>
<feature type="transmembrane region" description="Helical" evidence="5">
    <location>
        <begin position="123"/>
        <end position="145"/>
    </location>
</feature>
<dbReference type="InterPro" id="IPR038770">
    <property type="entry name" value="Na+/solute_symporter_sf"/>
</dbReference>
<dbReference type="KEGG" id="vai:BU251_06730"/>